<organism evidence="1">
    <name type="scientific">bioreactor metagenome</name>
    <dbReference type="NCBI Taxonomy" id="1076179"/>
    <lineage>
        <taxon>unclassified sequences</taxon>
        <taxon>metagenomes</taxon>
        <taxon>ecological metagenomes</taxon>
    </lineage>
</organism>
<evidence type="ECO:0000313" key="1">
    <source>
        <dbReference type="EMBL" id="MPN52443.1"/>
    </source>
</evidence>
<sequence>MSRFLCAHGRQHRLNAVQRAKEVHVELGVGVRRVGEFHRAGDAEARVVDQQVDLPFLFEDGRNCGLDLLRLGYVRRDMANFARVRAVSAELIDRESVLR</sequence>
<accession>A0A645IZ12</accession>
<dbReference type="EMBL" id="VSSQ01118565">
    <property type="protein sequence ID" value="MPN52443.1"/>
    <property type="molecule type" value="Genomic_DNA"/>
</dbReference>
<name>A0A645IZ12_9ZZZZ</name>
<comment type="caution">
    <text evidence="1">The sequence shown here is derived from an EMBL/GenBank/DDBJ whole genome shotgun (WGS) entry which is preliminary data.</text>
</comment>
<protein>
    <submittedName>
        <fullName evidence="1">Uncharacterized protein</fullName>
    </submittedName>
</protein>
<dbReference type="AlphaFoldDB" id="A0A645IZ12"/>
<reference evidence="1" key="1">
    <citation type="submission" date="2019-08" db="EMBL/GenBank/DDBJ databases">
        <authorList>
            <person name="Kucharzyk K."/>
            <person name="Murdoch R.W."/>
            <person name="Higgins S."/>
            <person name="Loffler F."/>
        </authorList>
    </citation>
    <scope>NUCLEOTIDE SEQUENCE</scope>
</reference>
<gene>
    <name evidence="1" type="ORF">SDC9_200105</name>
</gene>
<proteinExistence type="predicted"/>